<gene>
    <name evidence="3" type="ORF">A2729_04120</name>
</gene>
<evidence type="ECO:0000313" key="4">
    <source>
        <dbReference type="Proteomes" id="UP000178930"/>
    </source>
</evidence>
<dbReference type="Pfam" id="PF09940">
    <property type="entry name" value="DUF2172"/>
    <property type="match status" value="1"/>
</dbReference>
<organism evidence="3 4">
    <name type="scientific">Candidatus Buchananbacteria bacterium RIFCSPHIGHO2_01_FULL_39_14</name>
    <dbReference type="NCBI Taxonomy" id="1797532"/>
    <lineage>
        <taxon>Bacteria</taxon>
        <taxon>Candidatus Buchananiibacteriota</taxon>
    </lineage>
</organism>
<dbReference type="Gene3D" id="3.50.30.90">
    <property type="match status" value="1"/>
</dbReference>
<protein>
    <recommendedName>
        <fullName evidence="5">DUF4910 domain-containing protein</fullName>
    </recommendedName>
</protein>
<dbReference type="AlphaFoldDB" id="A0A1G1XXZ0"/>
<reference evidence="3 4" key="1">
    <citation type="journal article" date="2016" name="Nat. Commun.">
        <title>Thousands of microbial genomes shed light on interconnected biogeochemical processes in an aquifer system.</title>
        <authorList>
            <person name="Anantharaman K."/>
            <person name="Brown C.T."/>
            <person name="Hug L.A."/>
            <person name="Sharon I."/>
            <person name="Castelle C.J."/>
            <person name="Probst A.J."/>
            <person name="Thomas B.C."/>
            <person name="Singh A."/>
            <person name="Wilkins M.J."/>
            <person name="Karaoz U."/>
            <person name="Brodie E.L."/>
            <person name="Williams K.H."/>
            <person name="Hubbard S.S."/>
            <person name="Banfield J.F."/>
        </authorList>
    </citation>
    <scope>NUCLEOTIDE SEQUENCE [LARGE SCALE GENOMIC DNA]</scope>
</reference>
<comment type="caution">
    <text evidence="3">The sequence shown here is derived from an EMBL/GenBank/DDBJ whole genome shotgun (WGS) entry which is preliminary data.</text>
</comment>
<evidence type="ECO:0000313" key="3">
    <source>
        <dbReference type="EMBL" id="OGY44939.1"/>
    </source>
</evidence>
<feature type="domain" description="DUF2172" evidence="1">
    <location>
        <begin position="52"/>
        <end position="145"/>
    </location>
</feature>
<evidence type="ECO:0008006" key="5">
    <source>
        <dbReference type="Google" id="ProtNLM"/>
    </source>
</evidence>
<dbReference type="SUPFAM" id="SSF53187">
    <property type="entry name" value="Zn-dependent exopeptidases"/>
    <property type="match status" value="1"/>
</dbReference>
<name>A0A1G1XXZ0_9BACT</name>
<dbReference type="STRING" id="1797532.A2729_04120"/>
<feature type="domain" description="DUF4910" evidence="2">
    <location>
        <begin position="17"/>
        <end position="347"/>
    </location>
</feature>
<evidence type="ECO:0000259" key="1">
    <source>
        <dbReference type="Pfam" id="PF09940"/>
    </source>
</evidence>
<dbReference type="InterPro" id="IPR032610">
    <property type="entry name" value="DUF2172"/>
</dbReference>
<proteinExistence type="predicted"/>
<dbReference type="EMBL" id="MHIB01000009">
    <property type="protein sequence ID" value="OGY44939.1"/>
    <property type="molecule type" value="Genomic_DNA"/>
</dbReference>
<dbReference type="Gene3D" id="3.40.630.10">
    <property type="entry name" value="Zn peptidases"/>
    <property type="match status" value="1"/>
</dbReference>
<accession>A0A1G1XXZ0</accession>
<evidence type="ECO:0000259" key="2">
    <source>
        <dbReference type="Pfam" id="PF16254"/>
    </source>
</evidence>
<dbReference type="InterPro" id="IPR032589">
    <property type="entry name" value="DUF4910"/>
</dbReference>
<dbReference type="Pfam" id="PF16254">
    <property type="entry name" value="DUF4910"/>
    <property type="match status" value="1"/>
</dbReference>
<dbReference type="Proteomes" id="UP000178930">
    <property type="component" value="Unassembled WGS sequence"/>
</dbReference>
<sequence>MYEILKKINGLPVAPVSLGTDQQNEILRQELPFKVLEYESGREHNGWIVPDDWQVIKAEIKKDGKLIYDGKVNPLGVIGYSTSFNGKVDLTELKKHLFYFENSPDDLVYHCDFYYKPHQRTWGFSVPYNLYKDLSEGEYEISLETKNTKGKMKALEYTHQGESEKTIIFNAHNCHAAQLNDGPAGYVVFMEAMKRLKERKTKYTYRLVIAPEHLGTVFYLIDLKPKEIKNFKLGIFLEMVGHNNPIFSLQESFNGRSLIDRIAHHVLKFKSQGYWSAPYRKIIGNDESVWEAAGYEIPMISLSRCQSVDFTYPQYHLSSDNIDIINQDKLEETVGMIMAMIDILEKDCFLKRKFTGLVALSNPKYDLYIVPGTDPSMKNDDLKKNNDSWYELMDRLPRECNDSITIFDLAEKYHLPFDQVYDYLKKFQEKGLIEFIEKDII</sequence>